<reference evidence="2" key="2">
    <citation type="submission" date="2021-01" db="EMBL/GenBank/DDBJ databases">
        <authorList>
            <person name="Schikora-Tamarit M.A."/>
        </authorList>
    </citation>
    <scope>NUCLEOTIDE SEQUENCE</scope>
    <source>
        <strain evidence="2">CBS6075</strain>
    </source>
</reference>
<feature type="compositionally biased region" description="Basic and acidic residues" evidence="1">
    <location>
        <begin position="25"/>
        <end position="39"/>
    </location>
</feature>
<keyword evidence="3" id="KW-1185">Reference proteome</keyword>
<evidence type="ECO:0000313" key="2">
    <source>
        <dbReference type="EMBL" id="KAH3662521.1"/>
    </source>
</evidence>
<dbReference type="GeneID" id="70237737"/>
<feature type="compositionally biased region" description="Basic and acidic residues" evidence="1">
    <location>
        <begin position="88"/>
        <end position="102"/>
    </location>
</feature>
<dbReference type="AlphaFoldDB" id="A0A9P8T1G9"/>
<organism evidence="2 3">
    <name type="scientific">Ogataea philodendri</name>
    <dbReference type="NCBI Taxonomy" id="1378263"/>
    <lineage>
        <taxon>Eukaryota</taxon>
        <taxon>Fungi</taxon>
        <taxon>Dikarya</taxon>
        <taxon>Ascomycota</taxon>
        <taxon>Saccharomycotina</taxon>
        <taxon>Pichiomycetes</taxon>
        <taxon>Pichiales</taxon>
        <taxon>Pichiaceae</taxon>
        <taxon>Ogataea</taxon>
    </lineage>
</organism>
<sequence>MAGTRRLPTWPVSNPQFEVEQTQEETAHANRHLDPEHESPAVLFGELAAQGSERRACSVAQVGKTLVDSSFAQRNQVTHGDASQSVETRSETRQEPANDKRPGCGGRGTLQASDREDSDTAQNHWSAAKNVRQLAQRLDD</sequence>
<accession>A0A9P8T1G9</accession>
<evidence type="ECO:0000313" key="3">
    <source>
        <dbReference type="Proteomes" id="UP000769157"/>
    </source>
</evidence>
<proteinExistence type="predicted"/>
<dbReference type="Proteomes" id="UP000769157">
    <property type="component" value="Unassembled WGS sequence"/>
</dbReference>
<feature type="region of interest" description="Disordered" evidence="1">
    <location>
        <begin position="1"/>
        <end position="39"/>
    </location>
</feature>
<gene>
    <name evidence="2" type="ORF">OGAPHI_005773</name>
</gene>
<reference evidence="2" key="1">
    <citation type="journal article" date="2021" name="Open Biol.">
        <title>Shared evolutionary footprints suggest mitochondrial oxidative damage underlies multiple complex I losses in fungi.</title>
        <authorList>
            <person name="Schikora-Tamarit M.A."/>
            <person name="Marcet-Houben M."/>
            <person name="Nosek J."/>
            <person name="Gabaldon T."/>
        </authorList>
    </citation>
    <scope>NUCLEOTIDE SEQUENCE</scope>
    <source>
        <strain evidence="2">CBS6075</strain>
    </source>
</reference>
<feature type="region of interest" description="Disordered" evidence="1">
    <location>
        <begin position="69"/>
        <end position="140"/>
    </location>
</feature>
<dbReference type="RefSeq" id="XP_046059610.1">
    <property type="nucleotide sequence ID" value="XM_046206990.1"/>
</dbReference>
<feature type="compositionally biased region" description="Polar residues" evidence="1">
    <location>
        <begin position="11"/>
        <end position="20"/>
    </location>
</feature>
<feature type="compositionally biased region" description="Polar residues" evidence="1">
    <location>
        <begin position="69"/>
        <end position="87"/>
    </location>
</feature>
<dbReference type="EMBL" id="JAEUBE010000378">
    <property type="protein sequence ID" value="KAH3662521.1"/>
    <property type="molecule type" value="Genomic_DNA"/>
</dbReference>
<protein>
    <submittedName>
        <fullName evidence="2">Uncharacterized protein</fullName>
    </submittedName>
</protein>
<comment type="caution">
    <text evidence="2">The sequence shown here is derived from an EMBL/GenBank/DDBJ whole genome shotgun (WGS) entry which is preliminary data.</text>
</comment>
<evidence type="ECO:0000256" key="1">
    <source>
        <dbReference type="SAM" id="MobiDB-lite"/>
    </source>
</evidence>
<name>A0A9P8T1G9_9ASCO</name>